<reference evidence="1 2" key="1">
    <citation type="submission" date="2018-11" db="EMBL/GenBank/DDBJ databases">
        <authorList>
            <consortium name="Pathogen Informatics"/>
        </authorList>
    </citation>
    <scope>NUCLEOTIDE SEQUENCE [LARGE SCALE GENOMIC DNA]</scope>
</reference>
<name>A0A3P7LRM0_DIBLA</name>
<dbReference type="OrthoDB" id="6252464at2759"/>
<dbReference type="AlphaFoldDB" id="A0A3P7LRM0"/>
<evidence type="ECO:0000313" key="2">
    <source>
        <dbReference type="Proteomes" id="UP000281553"/>
    </source>
</evidence>
<organism evidence="1 2">
    <name type="scientific">Dibothriocephalus latus</name>
    <name type="common">Fish tapeworm</name>
    <name type="synonym">Diphyllobothrium latum</name>
    <dbReference type="NCBI Taxonomy" id="60516"/>
    <lineage>
        <taxon>Eukaryota</taxon>
        <taxon>Metazoa</taxon>
        <taxon>Spiralia</taxon>
        <taxon>Lophotrochozoa</taxon>
        <taxon>Platyhelminthes</taxon>
        <taxon>Cestoda</taxon>
        <taxon>Eucestoda</taxon>
        <taxon>Diphyllobothriidea</taxon>
        <taxon>Diphyllobothriidae</taxon>
        <taxon>Dibothriocephalus</taxon>
    </lineage>
</organism>
<evidence type="ECO:0000313" key="1">
    <source>
        <dbReference type="EMBL" id="VDN14327.1"/>
    </source>
</evidence>
<proteinExistence type="predicted"/>
<protein>
    <recommendedName>
        <fullName evidence="3">Reverse transcriptase domain-containing protein</fullName>
    </recommendedName>
</protein>
<dbReference type="Proteomes" id="UP000281553">
    <property type="component" value="Unassembled WGS sequence"/>
</dbReference>
<gene>
    <name evidence="1" type="ORF">DILT_LOCUS10158</name>
</gene>
<sequence length="136" mass="15594">MENFITDILLSSYMEILNRSQPIELRLWFPPRSSRTESTDDGTRHGQRDGFEAFAATNGVKQDCVLAASLFSLLFSVVLVDVYRDECPVICIAYRTDRHILNLRRMQAPTRTFTATVHDLLFAEDCALNTTREEDM</sequence>
<evidence type="ECO:0008006" key="3">
    <source>
        <dbReference type="Google" id="ProtNLM"/>
    </source>
</evidence>
<keyword evidence="2" id="KW-1185">Reference proteome</keyword>
<dbReference type="EMBL" id="UYRU01058913">
    <property type="protein sequence ID" value="VDN14327.1"/>
    <property type="molecule type" value="Genomic_DNA"/>
</dbReference>
<accession>A0A3P7LRM0</accession>